<organism evidence="1 2">
    <name type="scientific">Trichothecium roseum</name>
    <dbReference type="NCBI Taxonomy" id="47278"/>
    <lineage>
        <taxon>Eukaryota</taxon>
        <taxon>Fungi</taxon>
        <taxon>Dikarya</taxon>
        <taxon>Ascomycota</taxon>
        <taxon>Pezizomycotina</taxon>
        <taxon>Sordariomycetes</taxon>
        <taxon>Hypocreomycetidae</taxon>
        <taxon>Hypocreales</taxon>
        <taxon>Hypocreales incertae sedis</taxon>
        <taxon>Trichothecium</taxon>
    </lineage>
</organism>
<proteinExistence type="predicted"/>
<protein>
    <submittedName>
        <fullName evidence="1">Uncharacterized protein</fullName>
    </submittedName>
</protein>
<reference evidence="1" key="1">
    <citation type="submission" date="2022-10" db="EMBL/GenBank/DDBJ databases">
        <title>Complete Genome of Trichothecium roseum strain YXFP-22015, a Plant Pathogen Isolated from Citrus.</title>
        <authorList>
            <person name="Wang Y."/>
            <person name="Zhu L."/>
        </authorList>
    </citation>
    <scope>NUCLEOTIDE SEQUENCE</scope>
    <source>
        <strain evidence="1">YXFP-22015</strain>
    </source>
</reference>
<gene>
    <name evidence="1" type="ORF">N3K66_005449</name>
</gene>
<dbReference type="Proteomes" id="UP001163324">
    <property type="component" value="Chromosome 5"/>
</dbReference>
<name>A0ACC0UXW9_9HYPO</name>
<keyword evidence="2" id="KW-1185">Reference proteome</keyword>
<evidence type="ECO:0000313" key="1">
    <source>
        <dbReference type="EMBL" id="KAI9898988.1"/>
    </source>
</evidence>
<evidence type="ECO:0000313" key="2">
    <source>
        <dbReference type="Proteomes" id="UP001163324"/>
    </source>
</evidence>
<accession>A0ACC0UXW9</accession>
<dbReference type="EMBL" id="CM047944">
    <property type="protein sequence ID" value="KAI9898988.1"/>
    <property type="molecule type" value="Genomic_DNA"/>
</dbReference>
<sequence length="285" mass="32920">MSALGLEDEEVKYLETTVLRLSQLCNNIQSFKADVLRSDPIPPADSIQASAVILNDNLQRVLANLNEHNDVFSRLAIRPSTNYPGRTQEALLTQLLRKKKEPNVDEAAEEAKLYAEAVGQEGLDKMLDIWSEVYKWLAPRVSQYIREEMRDPYTKKEREMGIENVRTGLKRDIEKEYNEEEEEEEDDDDQEESEEEEEEDAQPDTRPAEPQANDVPVTRGPELEQLLWFMSRGDFDLPENIEYHRKDRQPYRGMQGFNIPPQTRPEDVPMHEAPTQGAMEGVTRT</sequence>
<comment type="caution">
    <text evidence="1">The sequence shown here is derived from an EMBL/GenBank/DDBJ whole genome shotgun (WGS) entry which is preliminary data.</text>
</comment>